<accession>A0A914D790</accession>
<keyword evidence="2" id="KW-1185">Reference proteome</keyword>
<dbReference type="InterPro" id="IPR006869">
    <property type="entry name" value="DUF547"/>
</dbReference>
<evidence type="ECO:0000313" key="2">
    <source>
        <dbReference type="Proteomes" id="UP000887540"/>
    </source>
</evidence>
<feature type="domain" description="DUF547" evidence="1">
    <location>
        <begin position="2"/>
        <end position="81"/>
    </location>
</feature>
<evidence type="ECO:0000313" key="3">
    <source>
        <dbReference type="WBParaSite" id="ACRNAN_scaffold19253.g6497.t1"/>
    </source>
</evidence>
<dbReference type="Pfam" id="PF04784">
    <property type="entry name" value="DUF547"/>
    <property type="match status" value="1"/>
</dbReference>
<protein>
    <submittedName>
        <fullName evidence="3">DUF547 domain-containing protein</fullName>
    </submittedName>
</protein>
<dbReference type="PANTHER" id="PTHR46361">
    <property type="entry name" value="ELECTRON CARRIER/ PROTEIN DISULFIDE OXIDOREDUCTASE"/>
    <property type="match status" value="1"/>
</dbReference>
<reference evidence="3" key="1">
    <citation type="submission" date="2022-11" db="UniProtKB">
        <authorList>
            <consortium name="WormBaseParasite"/>
        </authorList>
    </citation>
    <scope>IDENTIFICATION</scope>
</reference>
<proteinExistence type="predicted"/>
<organism evidence="2 3">
    <name type="scientific">Acrobeloides nanus</name>
    <dbReference type="NCBI Taxonomy" id="290746"/>
    <lineage>
        <taxon>Eukaryota</taxon>
        <taxon>Metazoa</taxon>
        <taxon>Ecdysozoa</taxon>
        <taxon>Nematoda</taxon>
        <taxon>Chromadorea</taxon>
        <taxon>Rhabditida</taxon>
        <taxon>Tylenchina</taxon>
        <taxon>Cephalobomorpha</taxon>
        <taxon>Cephaloboidea</taxon>
        <taxon>Cephalobidae</taxon>
        <taxon>Acrobeloides</taxon>
    </lineage>
</organism>
<dbReference type="AlphaFoldDB" id="A0A914D790"/>
<dbReference type="WBParaSite" id="ACRNAN_scaffold19253.g6497.t1">
    <property type="protein sequence ID" value="ACRNAN_scaffold19253.g6497.t1"/>
    <property type="gene ID" value="ACRNAN_scaffold19253.g6497"/>
</dbReference>
<evidence type="ECO:0000259" key="1">
    <source>
        <dbReference type="Pfam" id="PF04784"/>
    </source>
</evidence>
<name>A0A914D790_9BILA</name>
<dbReference type="Proteomes" id="UP000887540">
    <property type="component" value="Unplaced"/>
</dbReference>
<dbReference type="PANTHER" id="PTHR46361:SF5">
    <property type="entry name" value="DEP DOMAIN-CONTAINING PROTEIN"/>
    <property type="match status" value="1"/>
</dbReference>
<sequence length="154" mass="18078">MIGGHLYSPNSIFNGILRGNRIGIQMLWEPFGKEDRRLPLMIKDGEPLVHFAINNSTTLTAPIRTYSIQNVNNEMKENARKALHSEYFLRIELTEKESRKKKYIIYLHRSFKCYMIDFGEDERDCLIWIMKVLDEGDLKEKLQAIYDSGQYSIV</sequence>